<evidence type="ECO:0000256" key="4">
    <source>
        <dbReference type="ARBA" id="ARBA00023180"/>
    </source>
</evidence>
<evidence type="ECO:0000256" key="1">
    <source>
        <dbReference type="ARBA" id="ARBA00004370"/>
    </source>
</evidence>
<dbReference type="Proteomes" id="UP000265140">
    <property type="component" value="Chromosome 24"/>
</dbReference>
<evidence type="ECO:0008006" key="7">
    <source>
        <dbReference type="Google" id="ProtNLM"/>
    </source>
</evidence>
<dbReference type="OMA" id="GDTKFTC"/>
<dbReference type="InterPro" id="IPR015631">
    <property type="entry name" value="CD2/SLAM_rcpt"/>
</dbReference>
<dbReference type="Ensembl" id="ENSELUT00000083727.2">
    <property type="protein sequence ID" value="ENSELUP00000043581.1"/>
    <property type="gene ID" value="ENSELUG00000031739.2"/>
</dbReference>
<name>A0A6Q2WRZ6_ESOLU</name>
<evidence type="ECO:0000313" key="5">
    <source>
        <dbReference type="Ensembl" id="ENSELUP00000043581.1"/>
    </source>
</evidence>
<reference evidence="5" key="2">
    <citation type="submission" date="2020-02" db="EMBL/GenBank/DDBJ databases">
        <title>Esox lucius (northern pike) genome, fEsoLuc1, primary haplotype.</title>
        <authorList>
            <person name="Myers G."/>
            <person name="Karagic N."/>
            <person name="Meyer A."/>
            <person name="Pippel M."/>
            <person name="Reichard M."/>
            <person name="Winkler S."/>
            <person name="Tracey A."/>
            <person name="Sims Y."/>
            <person name="Howe K."/>
            <person name="Rhie A."/>
            <person name="Formenti G."/>
            <person name="Durbin R."/>
            <person name="Fedrigo O."/>
            <person name="Jarvis E.D."/>
        </authorList>
    </citation>
    <scope>NUCLEOTIDE SEQUENCE [LARGE SCALE GENOMIC DNA]</scope>
</reference>
<keyword evidence="2" id="KW-0732">Signal</keyword>
<dbReference type="Gene3D" id="2.60.40.10">
    <property type="entry name" value="Immunoglobulins"/>
    <property type="match status" value="2"/>
</dbReference>
<keyword evidence="3" id="KW-0472">Membrane</keyword>
<protein>
    <recommendedName>
        <fullName evidence="7">Ig-like domain-containing protein</fullName>
    </recommendedName>
</protein>
<dbReference type="InParanoid" id="A0A6Q2WRZ6"/>
<reference evidence="5" key="3">
    <citation type="submission" date="2025-08" db="UniProtKB">
        <authorList>
            <consortium name="Ensembl"/>
        </authorList>
    </citation>
    <scope>IDENTIFICATION</scope>
</reference>
<evidence type="ECO:0000256" key="2">
    <source>
        <dbReference type="ARBA" id="ARBA00022729"/>
    </source>
</evidence>
<organism evidence="5 6">
    <name type="scientific">Esox lucius</name>
    <name type="common">Northern pike</name>
    <dbReference type="NCBI Taxonomy" id="8010"/>
    <lineage>
        <taxon>Eukaryota</taxon>
        <taxon>Metazoa</taxon>
        <taxon>Chordata</taxon>
        <taxon>Craniata</taxon>
        <taxon>Vertebrata</taxon>
        <taxon>Euteleostomi</taxon>
        <taxon>Actinopterygii</taxon>
        <taxon>Neopterygii</taxon>
        <taxon>Teleostei</taxon>
        <taxon>Protacanthopterygii</taxon>
        <taxon>Esociformes</taxon>
        <taxon>Esocidae</taxon>
        <taxon>Esox</taxon>
    </lineage>
</organism>
<accession>A0A6Q2WRZ6</accession>
<dbReference type="PANTHER" id="PTHR12080:SF48">
    <property type="entry name" value="IMMUNOGLOBULIN SUBTYPE DOMAIN-CONTAINING PROTEIN"/>
    <property type="match status" value="1"/>
</dbReference>
<dbReference type="InterPro" id="IPR036179">
    <property type="entry name" value="Ig-like_dom_sf"/>
</dbReference>
<proteinExistence type="predicted"/>
<reference evidence="5" key="4">
    <citation type="submission" date="2025-09" db="UniProtKB">
        <authorList>
            <consortium name="Ensembl"/>
        </authorList>
    </citation>
    <scope>IDENTIFICATION</scope>
</reference>
<evidence type="ECO:0000313" key="6">
    <source>
        <dbReference type="Proteomes" id="UP000265140"/>
    </source>
</evidence>
<dbReference type="InterPro" id="IPR013783">
    <property type="entry name" value="Ig-like_fold"/>
</dbReference>
<dbReference type="PANTHER" id="PTHR12080">
    <property type="entry name" value="SIGNALING LYMPHOCYTIC ACTIVATION MOLECULE"/>
    <property type="match status" value="1"/>
</dbReference>
<reference evidence="6" key="1">
    <citation type="journal article" date="2014" name="PLoS ONE">
        <title>The genome and linkage map of the northern pike (Esox lucius): conserved synteny revealed between the salmonid sister group and the Neoteleostei.</title>
        <authorList>
            <person name="Rondeau E.B."/>
            <person name="Minkley D.R."/>
            <person name="Leong J.S."/>
            <person name="Messmer A.M."/>
            <person name="Jantzen J.R."/>
            <person name="von Schalburg K.R."/>
            <person name="Lemon C."/>
            <person name="Bird N.H."/>
            <person name="Koop B.F."/>
        </authorList>
    </citation>
    <scope>NUCLEOTIDE SEQUENCE</scope>
</reference>
<dbReference type="SUPFAM" id="SSF48726">
    <property type="entry name" value="Immunoglobulin"/>
    <property type="match status" value="1"/>
</dbReference>
<dbReference type="AlphaFoldDB" id="A0A6Q2WRZ6"/>
<keyword evidence="4" id="KW-0325">Glycoprotein</keyword>
<dbReference type="Bgee" id="ENSELUG00000031739">
    <property type="expression patterns" value="Expressed in ovary and 1 other cell type or tissue"/>
</dbReference>
<comment type="subcellular location">
    <subcellularLocation>
        <location evidence="1">Membrane</location>
    </subcellularLocation>
</comment>
<dbReference type="GO" id="GO:0016020">
    <property type="term" value="C:membrane"/>
    <property type="evidence" value="ECO:0007669"/>
    <property type="project" value="UniProtKB-SubCell"/>
</dbReference>
<evidence type="ECO:0000256" key="3">
    <source>
        <dbReference type="ARBA" id="ARBA00023136"/>
    </source>
</evidence>
<keyword evidence="6" id="KW-1185">Reference proteome</keyword>
<sequence>MFAGAFSCFSKHGILLIYIVHQSVGESLLIHKTVGDSVELPGPSHLQEFGVTSVVWKYGKRYVAEYYSDVKYLPGSPLEGRLEMNSKNFCLTVKDLKLQDSGTFFVTGEWAKGQIPTKTFTLKVHEPVSNVVIIDKVQLLANQSCSVQMMCNSSGSSILNYTWKRGNETFRGNQQMQFHLSPAEGPINLTCNASNIVSEKSTSTTVICSTATGT</sequence>
<dbReference type="GeneTree" id="ENSGT01030000234540"/>